<dbReference type="CDD" id="cd02522">
    <property type="entry name" value="GT_2_like_a"/>
    <property type="match status" value="1"/>
</dbReference>
<keyword evidence="2" id="KW-1003">Cell membrane</keyword>
<dbReference type="OrthoDB" id="9798250at2"/>
<dbReference type="STRING" id="1429043.X474_21740"/>
<evidence type="ECO:0000256" key="3">
    <source>
        <dbReference type="ARBA" id="ARBA00022676"/>
    </source>
</evidence>
<dbReference type="AlphaFoldDB" id="A0A0D2J8D7"/>
<accession>A0A0D2J8D7</accession>
<proteinExistence type="predicted"/>
<dbReference type="GO" id="GO:0005886">
    <property type="term" value="C:plasma membrane"/>
    <property type="evidence" value="ECO:0007669"/>
    <property type="project" value="UniProtKB-SubCell"/>
</dbReference>
<keyword evidence="4" id="KW-0808">Transferase</keyword>
<dbReference type="InterPro" id="IPR026461">
    <property type="entry name" value="Trfase_2_rSAM/seldom_assoc"/>
</dbReference>
<reference evidence="7 8" key="1">
    <citation type="submission" date="2013-11" db="EMBL/GenBank/DDBJ databases">
        <title>Metagenomic analysis of a methanogenic consortium involved in long chain n-alkane degradation.</title>
        <authorList>
            <person name="Davidova I.A."/>
            <person name="Callaghan A.V."/>
            <person name="Wawrik B."/>
            <person name="Pruitt S."/>
            <person name="Marks C."/>
            <person name="Duncan K.E."/>
            <person name="Suflita J.M."/>
        </authorList>
    </citation>
    <scope>NUCLEOTIDE SEQUENCE [LARGE SCALE GENOMIC DNA]</scope>
    <source>
        <strain evidence="7 8">SPR</strain>
    </source>
</reference>
<dbReference type="InterPro" id="IPR029044">
    <property type="entry name" value="Nucleotide-diphossugar_trans"/>
</dbReference>
<evidence type="ECO:0000256" key="4">
    <source>
        <dbReference type="ARBA" id="ARBA00022679"/>
    </source>
</evidence>
<dbReference type="NCBIfam" id="TIGR04282">
    <property type="entry name" value="glyco_like_cofC"/>
    <property type="match status" value="1"/>
</dbReference>
<dbReference type="SUPFAM" id="SSF53448">
    <property type="entry name" value="Nucleotide-diphospho-sugar transferases"/>
    <property type="match status" value="2"/>
</dbReference>
<comment type="caution">
    <text evidence="7">The sequence shown here is derived from an EMBL/GenBank/DDBJ whole genome shotgun (WGS) entry which is preliminary data.</text>
</comment>
<sequence length="443" mass="49460">MAAQKITSRRLIVFTRYPRAGETKTRLIPTLGPQGAASLQKRLTERTMAQARRLRLMLELELEVRLPDELEMARKWLGPDLLYRLQGPGDLGLRMQRAVSEAFKQGKGQVVLVGSDIPELDSALLARAFELLDQKPMVLGPALDGGYYLLGLTKDQPELFAPGNWARSRPLLQTAGKYGLDARILPGLRDLDNKEDLACWKEAKQRRSQTISVIIPTLNEEKNISRTIDQARAEHPLEVIVADGVSEDNTLDLAKKAGALAFTCQRGRGGQMNAAARLALGEHLVFLHADTRLASGWSKEVLKILARPHTAAGAFTFKLDNKSPGLWLIEKTVALRCSLASLPYGDQALYVKTDLFRSVGGFRNQPIMEDWDLIKRLKQKGKIRISPLPAVTSARRWEKLGIWRTTLVNYLIPAIYMLGGDADLCYRIYYGSKTTHNLKSKEP</sequence>
<keyword evidence="3" id="KW-0328">Glycosyltransferase</keyword>
<dbReference type="Gene3D" id="3.90.550.10">
    <property type="entry name" value="Spore Coat Polysaccharide Biosynthesis Protein SpsA, Chain A"/>
    <property type="match status" value="1"/>
</dbReference>
<organism evidence="7 8">
    <name type="scientific">Dethiosulfatarculus sandiegensis</name>
    <dbReference type="NCBI Taxonomy" id="1429043"/>
    <lineage>
        <taxon>Bacteria</taxon>
        <taxon>Pseudomonadati</taxon>
        <taxon>Thermodesulfobacteriota</taxon>
        <taxon>Desulfarculia</taxon>
        <taxon>Desulfarculales</taxon>
        <taxon>Desulfarculaceae</taxon>
        <taxon>Dethiosulfatarculus</taxon>
    </lineage>
</organism>
<evidence type="ECO:0000313" key="8">
    <source>
        <dbReference type="Proteomes" id="UP000032233"/>
    </source>
</evidence>
<dbReference type="EMBL" id="AZAC01000037">
    <property type="protein sequence ID" value="KIX11956.1"/>
    <property type="molecule type" value="Genomic_DNA"/>
</dbReference>
<gene>
    <name evidence="7" type="ORF">X474_21740</name>
</gene>
<dbReference type="InterPro" id="IPR001173">
    <property type="entry name" value="Glyco_trans_2-like"/>
</dbReference>
<name>A0A0D2J8D7_9BACT</name>
<dbReference type="NCBIfam" id="TIGR04283">
    <property type="entry name" value="glyco_like_mftF"/>
    <property type="match status" value="1"/>
</dbReference>
<evidence type="ECO:0000313" key="7">
    <source>
        <dbReference type="EMBL" id="KIX11956.1"/>
    </source>
</evidence>
<evidence type="ECO:0000256" key="1">
    <source>
        <dbReference type="ARBA" id="ARBA00004236"/>
    </source>
</evidence>
<feature type="domain" description="Glycosyltransferase 2-like" evidence="6">
    <location>
        <begin position="212"/>
        <end position="316"/>
    </location>
</feature>
<dbReference type="Proteomes" id="UP000032233">
    <property type="component" value="Unassembled WGS sequence"/>
</dbReference>
<evidence type="ECO:0000256" key="2">
    <source>
        <dbReference type="ARBA" id="ARBA00022475"/>
    </source>
</evidence>
<dbReference type="RefSeq" id="WP_052515429.1">
    <property type="nucleotide sequence ID" value="NZ_AZAC01000037.1"/>
</dbReference>
<evidence type="ECO:0000256" key="5">
    <source>
        <dbReference type="ARBA" id="ARBA00023136"/>
    </source>
</evidence>
<dbReference type="PANTHER" id="PTHR43646">
    <property type="entry name" value="GLYCOSYLTRANSFERASE"/>
    <property type="match status" value="1"/>
</dbReference>
<dbReference type="Pfam" id="PF00535">
    <property type="entry name" value="Glycos_transf_2"/>
    <property type="match status" value="1"/>
</dbReference>
<dbReference type="Pfam" id="PF09837">
    <property type="entry name" value="DUF2064"/>
    <property type="match status" value="1"/>
</dbReference>
<dbReference type="PANTHER" id="PTHR43646:SF2">
    <property type="entry name" value="GLYCOSYLTRANSFERASE 2-LIKE DOMAIN-CONTAINING PROTEIN"/>
    <property type="match status" value="1"/>
</dbReference>
<dbReference type="InterPro" id="IPR018641">
    <property type="entry name" value="Trfase_1_rSAM/seldom-assoc"/>
</dbReference>
<dbReference type="InParanoid" id="A0A0D2J8D7"/>
<dbReference type="GO" id="GO:0016757">
    <property type="term" value="F:glycosyltransferase activity"/>
    <property type="evidence" value="ECO:0007669"/>
    <property type="project" value="UniProtKB-KW"/>
</dbReference>
<comment type="subcellular location">
    <subcellularLocation>
        <location evidence="1">Cell membrane</location>
    </subcellularLocation>
</comment>
<protein>
    <recommendedName>
        <fullName evidence="6">Glycosyltransferase 2-like domain-containing protein</fullName>
    </recommendedName>
</protein>
<keyword evidence="5" id="KW-0472">Membrane</keyword>
<keyword evidence="8" id="KW-1185">Reference proteome</keyword>
<evidence type="ECO:0000259" key="6">
    <source>
        <dbReference type="Pfam" id="PF00535"/>
    </source>
</evidence>